<feature type="transmembrane region" description="Helical" evidence="1">
    <location>
        <begin position="240"/>
        <end position="272"/>
    </location>
</feature>
<dbReference type="AlphaFoldDB" id="A0A2I7KCU9"/>
<reference evidence="2 3" key="2">
    <citation type="journal article" date="2017" name="Genome Biol. Evol.">
        <title>Trajectories and Drivers of Genome Evolution in Surface-Associated Marine Phaeobacter.</title>
        <authorList>
            <person name="Freese H.M."/>
            <person name="Sikorski J."/>
            <person name="Bunk B."/>
            <person name="Scheuner C."/>
            <person name="Meier-Kolthoff J.P."/>
            <person name="Sproer C."/>
            <person name="Gram L."/>
            <person name="Overmann J."/>
        </authorList>
    </citation>
    <scope>NUCLEOTIDE SEQUENCE [LARGE SCALE GENOMIC DNA]</scope>
    <source>
        <strain evidence="2 3">P88</strain>
    </source>
</reference>
<keyword evidence="1" id="KW-0472">Membrane</keyword>
<keyword evidence="1" id="KW-1133">Transmembrane helix</keyword>
<feature type="transmembrane region" description="Helical" evidence="1">
    <location>
        <begin position="138"/>
        <end position="164"/>
    </location>
</feature>
<evidence type="ECO:0000256" key="1">
    <source>
        <dbReference type="SAM" id="Phobius"/>
    </source>
</evidence>
<sequence length="285" mass="30386">MERTIGNPISWLAKSLGLTGSHVSASVDHLGSDKTGDMPRVLQLDIADLGAALRAGWQDFTACRSDAMALVFLYPLIGVALVVLSLSMNLLPLVFPLVLGFALIGPVAAVGLYEMSSRREAGFTPHWMDAFAVLRSPAFLSILMLGLYLAALCILWLTMAAAIYNRTLGPEAPQSAMRFIEDIFTTAPGWAMLVIGSAVGAAFAFAALAVSLVSFPLLLDRHIGLPIAVAISLRVVRQNLVVSLLWGVIVTALLIIGAMPIFAGMIVVVPVLGHATWHLYRRAVA</sequence>
<proteinExistence type="predicted"/>
<feature type="transmembrane region" description="Helical" evidence="1">
    <location>
        <begin position="93"/>
        <end position="113"/>
    </location>
</feature>
<evidence type="ECO:0000313" key="2">
    <source>
        <dbReference type="EMBL" id="AUR00404.1"/>
    </source>
</evidence>
<evidence type="ECO:0000313" key="3">
    <source>
        <dbReference type="Proteomes" id="UP000236447"/>
    </source>
</evidence>
<organism evidence="2 3">
    <name type="scientific">Phaeobacter inhibens</name>
    <dbReference type="NCBI Taxonomy" id="221822"/>
    <lineage>
        <taxon>Bacteria</taxon>
        <taxon>Pseudomonadati</taxon>
        <taxon>Pseudomonadota</taxon>
        <taxon>Alphaproteobacteria</taxon>
        <taxon>Rhodobacterales</taxon>
        <taxon>Roseobacteraceae</taxon>
        <taxon>Phaeobacter</taxon>
    </lineage>
</organism>
<reference evidence="2 3" key="1">
    <citation type="journal article" date="2017" name="Front. Microbiol.">
        <title>Phaeobacter piscinae sp. nov., a species of the Roseobacter group and potential aquaculture probiont.</title>
        <authorList>
            <person name="Sonnenschein E.C."/>
            <person name="Phippen C.B.W."/>
            <person name="Nielsen K.F."/>
            <person name="Mateiu R.V."/>
            <person name="Melchiorsen J."/>
            <person name="Gram L."/>
            <person name="Overmann J."/>
            <person name="Freese H.M."/>
        </authorList>
    </citation>
    <scope>NUCLEOTIDE SEQUENCE [LARGE SCALE GENOMIC DNA]</scope>
    <source>
        <strain evidence="2 3">P88</strain>
    </source>
</reference>
<name>A0A2I7KCU9_9RHOB</name>
<feature type="transmembrane region" description="Helical" evidence="1">
    <location>
        <begin position="190"/>
        <end position="219"/>
    </location>
</feature>
<accession>A0A2I7KCU9</accession>
<dbReference type="RefSeq" id="WP_102884077.1">
    <property type="nucleotide sequence ID" value="NZ_CP010725.1"/>
</dbReference>
<feature type="transmembrane region" description="Helical" evidence="1">
    <location>
        <begin position="67"/>
        <end position="87"/>
    </location>
</feature>
<dbReference type="EMBL" id="CP010725">
    <property type="protein sequence ID" value="AUR00404.1"/>
    <property type="molecule type" value="Genomic_DNA"/>
</dbReference>
<dbReference type="InterPro" id="IPR018692">
    <property type="entry name" value="DUF2189"/>
</dbReference>
<gene>
    <name evidence="2" type="ORF">PhaeoP88_03071</name>
</gene>
<dbReference type="Pfam" id="PF09955">
    <property type="entry name" value="DUF2189"/>
    <property type="match status" value="1"/>
</dbReference>
<protein>
    <submittedName>
        <fullName evidence="2">Putative integral membrane protein</fullName>
    </submittedName>
</protein>
<dbReference type="Proteomes" id="UP000236447">
    <property type="component" value="Chromosome"/>
</dbReference>
<keyword evidence="1" id="KW-0812">Transmembrane</keyword>